<dbReference type="EMBL" id="MSDW01000002">
    <property type="protein sequence ID" value="OKY77410.1"/>
    <property type="molecule type" value="Genomic_DNA"/>
</dbReference>
<keyword evidence="3" id="KW-1185">Reference proteome</keyword>
<dbReference type="PANTHER" id="PTHR42883">
    <property type="entry name" value="GLUCOSE-1-PHOSPHATE THYMIDYLTRANSFERASE"/>
    <property type="match status" value="1"/>
</dbReference>
<dbReference type="Gene3D" id="3.90.550.10">
    <property type="entry name" value="Spore Coat Polysaccharide Biosynthesis Protein SpsA, Chain A"/>
    <property type="match status" value="1"/>
</dbReference>
<protein>
    <submittedName>
        <fullName evidence="2">N-acetylglucosamine-1-phosphate uridyltransferase</fullName>
    </submittedName>
</protein>
<name>A0A1Q6DSQ4_METT1</name>
<proteinExistence type="predicted"/>
<dbReference type="STRING" id="1903181.BTN85_2060"/>
<evidence type="ECO:0000313" key="2">
    <source>
        <dbReference type="EMBL" id="OKY77410.1"/>
    </source>
</evidence>
<dbReference type="Pfam" id="PF00483">
    <property type="entry name" value="NTP_transferase"/>
    <property type="match status" value="1"/>
</dbReference>
<sequence length="232" mass="26834">MKDSKKEEEKQGAIAALHQVTKQKNPKTPLVAAGDNYASFEIKDFIDYYQKNNSSLIAAYNIPRDEANQYGILELKSNKVVDFVEKPNKPPSTLAGIAYYVFRQNELDLLNKYIKEDNNPESPGYFIEWLLQHQHLRAYKFSGDWFDIGTPKGYLRANKTILNQKNHTKNTKTQNSELENVYAQNSEIKNSKLKNCIIINSTIKNSRLKNIITDKVNLDKKKERNYQILSKK</sequence>
<dbReference type="SUPFAM" id="SSF53448">
    <property type="entry name" value="Nucleotide-diphospho-sugar transferases"/>
    <property type="match status" value="1"/>
</dbReference>
<feature type="domain" description="Nucleotidyl transferase" evidence="1">
    <location>
        <begin position="8"/>
        <end position="163"/>
    </location>
</feature>
<reference evidence="2" key="1">
    <citation type="submission" date="2016-12" db="EMBL/GenBank/DDBJ databases">
        <title>Discovery of methanogenic haloarchaea.</title>
        <authorList>
            <person name="Sorokin D.Y."/>
            <person name="Makarova K.S."/>
            <person name="Abbas B."/>
            <person name="Ferrer M."/>
            <person name="Golyshin P.N."/>
        </authorList>
    </citation>
    <scope>NUCLEOTIDE SEQUENCE [LARGE SCALE GENOMIC DNA]</scope>
    <source>
        <strain evidence="2">HMET1</strain>
    </source>
</reference>
<gene>
    <name evidence="2" type="ORF">BTN85_2060</name>
</gene>
<dbReference type="InParanoid" id="A0A1Q6DSQ4"/>
<dbReference type="GO" id="GO:0016740">
    <property type="term" value="F:transferase activity"/>
    <property type="evidence" value="ECO:0007669"/>
    <property type="project" value="UniProtKB-KW"/>
</dbReference>
<comment type="caution">
    <text evidence="2">The sequence shown here is derived from an EMBL/GenBank/DDBJ whole genome shotgun (WGS) entry which is preliminary data.</text>
</comment>
<dbReference type="InterPro" id="IPR029044">
    <property type="entry name" value="Nucleotide-diphossugar_trans"/>
</dbReference>
<dbReference type="AlphaFoldDB" id="A0A1Q6DSQ4"/>
<evidence type="ECO:0000313" key="3">
    <source>
        <dbReference type="Proteomes" id="UP000185744"/>
    </source>
</evidence>
<accession>A0A1Q6DSQ4</accession>
<evidence type="ECO:0000259" key="1">
    <source>
        <dbReference type="Pfam" id="PF00483"/>
    </source>
</evidence>
<dbReference type="Proteomes" id="UP000185744">
    <property type="component" value="Unassembled WGS sequence"/>
</dbReference>
<dbReference type="PANTHER" id="PTHR42883:SF2">
    <property type="entry name" value="THYMIDYLYLTRANSFERASE"/>
    <property type="match status" value="1"/>
</dbReference>
<organism evidence="2 3">
    <name type="scientific">Methanohalarchaeum thermophilum</name>
    <dbReference type="NCBI Taxonomy" id="1903181"/>
    <lineage>
        <taxon>Archaea</taxon>
        <taxon>Methanobacteriati</taxon>
        <taxon>Methanobacteriota</taxon>
        <taxon>Methanonatronarchaeia</taxon>
        <taxon>Methanonatronarchaeales</taxon>
        <taxon>Methanonatronarchaeaceae</taxon>
        <taxon>Candidatus Methanohalarchaeum</taxon>
    </lineage>
</organism>
<dbReference type="InterPro" id="IPR005835">
    <property type="entry name" value="NTP_transferase_dom"/>
</dbReference>